<dbReference type="EMBL" id="ML211781">
    <property type="protein sequence ID" value="TFK80399.1"/>
    <property type="molecule type" value="Genomic_DNA"/>
</dbReference>
<keyword evidence="2" id="KW-0274">FAD</keyword>
<protein>
    <submittedName>
        <fullName evidence="3">Uncharacterized protein</fullName>
    </submittedName>
</protein>
<keyword evidence="1" id="KW-0285">Flavoprotein</keyword>
<dbReference type="GO" id="GO:0003824">
    <property type="term" value="F:catalytic activity"/>
    <property type="evidence" value="ECO:0007669"/>
    <property type="project" value="InterPro"/>
</dbReference>
<sequence>MSSVSHLPQGYQSSGLSPPALLLYSSPCWQRHCNFYSLLVQRRAAEHDEELKTAYTVVANMCNYRYDELGAGTIELMKAIKKTIDPLKLFHPGKRFTDKPKPEDTKKAELNFPLSYTAGDLELAHVGHLRGAGWG</sequence>
<reference evidence="3 4" key="1">
    <citation type="journal article" date="2019" name="Nat. Ecol. Evol.">
        <title>Megaphylogeny resolves global patterns of mushroom evolution.</title>
        <authorList>
            <person name="Varga T."/>
            <person name="Krizsan K."/>
            <person name="Foldi C."/>
            <person name="Dima B."/>
            <person name="Sanchez-Garcia M."/>
            <person name="Sanchez-Ramirez S."/>
            <person name="Szollosi G.J."/>
            <person name="Szarkandi J.G."/>
            <person name="Papp V."/>
            <person name="Albert L."/>
            <person name="Andreopoulos W."/>
            <person name="Angelini C."/>
            <person name="Antonin V."/>
            <person name="Barry K.W."/>
            <person name="Bougher N.L."/>
            <person name="Buchanan P."/>
            <person name="Buyck B."/>
            <person name="Bense V."/>
            <person name="Catcheside P."/>
            <person name="Chovatia M."/>
            <person name="Cooper J."/>
            <person name="Damon W."/>
            <person name="Desjardin D."/>
            <person name="Finy P."/>
            <person name="Geml J."/>
            <person name="Haridas S."/>
            <person name="Hughes K."/>
            <person name="Justo A."/>
            <person name="Karasinski D."/>
            <person name="Kautmanova I."/>
            <person name="Kiss B."/>
            <person name="Kocsube S."/>
            <person name="Kotiranta H."/>
            <person name="LaButti K.M."/>
            <person name="Lechner B.E."/>
            <person name="Liimatainen K."/>
            <person name="Lipzen A."/>
            <person name="Lukacs Z."/>
            <person name="Mihaltcheva S."/>
            <person name="Morgado L.N."/>
            <person name="Niskanen T."/>
            <person name="Noordeloos M.E."/>
            <person name="Ohm R.A."/>
            <person name="Ortiz-Santana B."/>
            <person name="Ovrebo C."/>
            <person name="Racz N."/>
            <person name="Riley R."/>
            <person name="Savchenko A."/>
            <person name="Shiryaev A."/>
            <person name="Soop K."/>
            <person name="Spirin V."/>
            <person name="Szebenyi C."/>
            <person name="Tomsovsky M."/>
            <person name="Tulloss R.E."/>
            <person name="Uehling J."/>
            <person name="Grigoriev I.V."/>
            <person name="Vagvolgyi C."/>
            <person name="Papp T."/>
            <person name="Martin F.M."/>
            <person name="Miettinen O."/>
            <person name="Hibbett D.S."/>
            <person name="Nagy L.G."/>
        </authorList>
    </citation>
    <scope>NUCLEOTIDE SEQUENCE [LARGE SCALE GENOMIC DNA]</scope>
    <source>
        <strain evidence="3 4">HHB13444</strain>
    </source>
</reference>
<dbReference type="GO" id="GO:0050660">
    <property type="term" value="F:flavin adenine dinucleotide binding"/>
    <property type="evidence" value="ECO:0007669"/>
    <property type="project" value="InterPro"/>
</dbReference>
<evidence type="ECO:0000256" key="2">
    <source>
        <dbReference type="ARBA" id="ARBA00022827"/>
    </source>
</evidence>
<dbReference type="Proteomes" id="UP000308197">
    <property type="component" value="Unassembled WGS sequence"/>
</dbReference>
<gene>
    <name evidence="3" type="ORF">K466DRAFT_605366</name>
</gene>
<name>A0A5C3NUC7_9APHY</name>
<dbReference type="Gene3D" id="1.10.45.10">
    <property type="entry name" value="Vanillyl-alcohol Oxidase, Chain A, domain 4"/>
    <property type="match status" value="1"/>
</dbReference>
<dbReference type="AlphaFoldDB" id="A0A5C3NUC7"/>
<keyword evidence="4" id="KW-1185">Reference proteome</keyword>
<evidence type="ECO:0000313" key="4">
    <source>
        <dbReference type="Proteomes" id="UP000308197"/>
    </source>
</evidence>
<dbReference type="InParanoid" id="A0A5C3NUC7"/>
<organism evidence="3 4">
    <name type="scientific">Polyporus arcularius HHB13444</name>
    <dbReference type="NCBI Taxonomy" id="1314778"/>
    <lineage>
        <taxon>Eukaryota</taxon>
        <taxon>Fungi</taxon>
        <taxon>Dikarya</taxon>
        <taxon>Basidiomycota</taxon>
        <taxon>Agaricomycotina</taxon>
        <taxon>Agaricomycetes</taxon>
        <taxon>Polyporales</taxon>
        <taxon>Polyporaceae</taxon>
        <taxon>Polyporus</taxon>
    </lineage>
</organism>
<accession>A0A5C3NUC7</accession>
<proteinExistence type="predicted"/>
<dbReference type="InterPro" id="IPR016171">
    <property type="entry name" value="Vanillyl_alc_oxidase_C-sub2"/>
</dbReference>
<dbReference type="SUPFAM" id="SSF55103">
    <property type="entry name" value="FAD-linked oxidases, C-terminal domain"/>
    <property type="match status" value="1"/>
</dbReference>
<evidence type="ECO:0000313" key="3">
    <source>
        <dbReference type="EMBL" id="TFK80399.1"/>
    </source>
</evidence>
<evidence type="ECO:0000256" key="1">
    <source>
        <dbReference type="ARBA" id="ARBA00022630"/>
    </source>
</evidence>
<dbReference type="InterPro" id="IPR016164">
    <property type="entry name" value="FAD-linked_Oxase-like_C"/>
</dbReference>